<reference evidence="4" key="1">
    <citation type="journal article" date="2014" name="Proc. Natl. Acad. Sci. U.S.A.">
        <title>Extensive sampling of basidiomycete genomes demonstrates inadequacy of the white-rot/brown-rot paradigm for wood decay fungi.</title>
        <authorList>
            <person name="Riley R."/>
            <person name="Salamov A.A."/>
            <person name="Brown D.W."/>
            <person name="Nagy L.G."/>
            <person name="Floudas D."/>
            <person name="Held B.W."/>
            <person name="Levasseur A."/>
            <person name="Lombard V."/>
            <person name="Morin E."/>
            <person name="Otillar R."/>
            <person name="Lindquist E.A."/>
            <person name="Sun H."/>
            <person name="LaButti K.M."/>
            <person name="Schmutz J."/>
            <person name="Jabbour D."/>
            <person name="Luo H."/>
            <person name="Baker S.E."/>
            <person name="Pisabarro A.G."/>
            <person name="Walton J.D."/>
            <person name="Blanchette R.A."/>
            <person name="Henrissat B."/>
            <person name="Martin F."/>
            <person name="Cullen D."/>
            <person name="Hibbett D.S."/>
            <person name="Grigoriev I.V."/>
        </authorList>
    </citation>
    <scope>NUCLEOTIDE SEQUENCE [LARGE SCALE GENOMIC DNA]</scope>
    <source>
        <strain evidence="4">FD-172 SS1</strain>
    </source>
</reference>
<gene>
    <name evidence="3" type="ORF">BOTBODRAFT_59581</name>
</gene>
<accession>A0A067LXT3</accession>
<dbReference type="OrthoDB" id="10250282at2759"/>
<dbReference type="STRING" id="930990.A0A067LXT3"/>
<dbReference type="CDD" id="cd07564">
    <property type="entry name" value="nitrilases_CHs"/>
    <property type="match status" value="1"/>
</dbReference>
<dbReference type="EMBL" id="KL198096">
    <property type="protein sequence ID" value="KDQ08029.1"/>
    <property type="molecule type" value="Genomic_DNA"/>
</dbReference>
<sequence length="328" mass="35596">MGSESKSRKLVVSVVQACTAAYSLQDTLDKLDRLTRLAKDRDGSQLAVFPEAFIGGYPKGSTFGTVVGSRSAAGREEYLRYHSSAISVSEASPAIQSIENISRDTGVFLAVGVIEKDGGTLYCTVVFVHPQEGLVGKHRKLVPTAAERLVWGNGDGSTLPVLEETFESHDGQQKVTAKMSAAICWENYMPLLRSYYYSQHTELYLAPTVDCRSVWQSTMQHIALEGRCFVLSACQFAQQKDFPPDHPTLPGSARDPEGVMISGGSVIIAPLGEILAGPLLHGEDVLSAEIDLDDCVRGKFDLDVTGHYARTDIFELVTHGIDPTRATV</sequence>
<proteinExistence type="inferred from homology"/>
<dbReference type="PROSITE" id="PS50263">
    <property type="entry name" value="CN_HYDROLASE"/>
    <property type="match status" value="1"/>
</dbReference>
<dbReference type="PANTHER" id="PTHR46044">
    <property type="entry name" value="NITRILASE"/>
    <property type="match status" value="1"/>
</dbReference>
<dbReference type="AlphaFoldDB" id="A0A067LXT3"/>
<feature type="domain" description="CN hydrolase" evidence="2">
    <location>
        <begin position="10"/>
        <end position="292"/>
    </location>
</feature>
<protein>
    <recommendedName>
        <fullName evidence="2">CN hydrolase domain-containing protein</fullName>
    </recommendedName>
</protein>
<dbReference type="InterPro" id="IPR044149">
    <property type="entry name" value="Nitrilases_CHs"/>
</dbReference>
<dbReference type="GO" id="GO:0003824">
    <property type="term" value="F:catalytic activity"/>
    <property type="evidence" value="ECO:0007669"/>
    <property type="project" value="InterPro"/>
</dbReference>
<comment type="similarity">
    <text evidence="1">Belongs to the carbon-nitrogen hydrolase superfamily. Nitrilase family.</text>
</comment>
<dbReference type="InParanoid" id="A0A067LXT3"/>
<keyword evidence="4" id="KW-1185">Reference proteome</keyword>
<dbReference type="Gene3D" id="3.60.110.10">
    <property type="entry name" value="Carbon-nitrogen hydrolase"/>
    <property type="match status" value="1"/>
</dbReference>
<evidence type="ECO:0000256" key="1">
    <source>
        <dbReference type="ARBA" id="ARBA00008129"/>
    </source>
</evidence>
<dbReference type="SUPFAM" id="SSF56317">
    <property type="entry name" value="Carbon-nitrogen hydrolase"/>
    <property type="match status" value="1"/>
</dbReference>
<dbReference type="Pfam" id="PF00795">
    <property type="entry name" value="CN_hydrolase"/>
    <property type="match status" value="1"/>
</dbReference>
<evidence type="ECO:0000259" key="2">
    <source>
        <dbReference type="PROSITE" id="PS50263"/>
    </source>
</evidence>
<evidence type="ECO:0000313" key="4">
    <source>
        <dbReference type="Proteomes" id="UP000027195"/>
    </source>
</evidence>
<dbReference type="HOGENOM" id="CLU_030130_6_1_1"/>
<dbReference type="PANTHER" id="PTHR46044:SF1">
    <property type="entry name" value="CN HYDROLASE DOMAIN-CONTAINING PROTEIN"/>
    <property type="match status" value="1"/>
</dbReference>
<name>A0A067LXT3_BOTB1</name>
<dbReference type="Proteomes" id="UP000027195">
    <property type="component" value="Unassembled WGS sequence"/>
</dbReference>
<dbReference type="InterPro" id="IPR036526">
    <property type="entry name" value="C-N_Hydrolase_sf"/>
</dbReference>
<evidence type="ECO:0000313" key="3">
    <source>
        <dbReference type="EMBL" id="KDQ08029.1"/>
    </source>
</evidence>
<dbReference type="InterPro" id="IPR003010">
    <property type="entry name" value="C-N_Hydrolase"/>
</dbReference>
<organism evidence="3 4">
    <name type="scientific">Botryobasidium botryosum (strain FD-172 SS1)</name>
    <dbReference type="NCBI Taxonomy" id="930990"/>
    <lineage>
        <taxon>Eukaryota</taxon>
        <taxon>Fungi</taxon>
        <taxon>Dikarya</taxon>
        <taxon>Basidiomycota</taxon>
        <taxon>Agaricomycotina</taxon>
        <taxon>Agaricomycetes</taxon>
        <taxon>Cantharellales</taxon>
        <taxon>Botryobasidiaceae</taxon>
        <taxon>Botryobasidium</taxon>
    </lineage>
</organism>